<comment type="similarity">
    <text evidence="2">Belongs to the LOG family.</text>
</comment>
<protein>
    <recommendedName>
        <fullName evidence="2">Cytokinin riboside 5'-monophosphate phosphoribohydrolase</fullName>
        <ecNumber evidence="2">3.2.2.n1</ecNumber>
    </recommendedName>
</protein>
<dbReference type="SUPFAM" id="SSF102405">
    <property type="entry name" value="MCP/YpsA-like"/>
    <property type="match status" value="1"/>
</dbReference>
<dbReference type="AlphaFoldDB" id="A0A4D7QFN3"/>
<evidence type="ECO:0000313" key="4">
    <source>
        <dbReference type="Proteomes" id="UP000298588"/>
    </source>
</evidence>
<dbReference type="NCBIfam" id="TIGR00730">
    <property type="entry name" value="Rossman fold protein, TIGR00730 family"/>
    <property type="match status" value="1"/>
</dbReference>
<reference evidence="3 4" key="1">
    <citation type="submission" date="2019-04" db="EMBL/GenBank/DDBJ databases">
        <title>Phreatobacter aquaticus sp. nov.</title>
        <authorList>
            <person name="Choi A."/>
            <person name="Baek K."/>
        </authorList>
    </citation>
    <scope>NUCLEOTIDE SEQUENCE [LARGE SCALE GENOMIC DNA]</scope>
    <source>
        <strain evidence="3 4">NMCR1094</strain>
    </source>
</reference>
<keyword evidence="4" id="KW-1185">Reference proteome</keyword>
<evidence type="ECO:0000256" key="1">
    <source>
        <dbReference type="ARBA" id="ARBA00000274"/>
    </source>
</evidence>
<comment type="catalytic activity">
    <reaction evidence="1">
        <text>AMP + H2O = D-ribose 5-phosphate + adenine</text>
        <dbReference type="Rhea" id="RHEA:20129"/>
        <dbReference type="ChEBI" id="CHEBI:15377"/>
        <dbReference type="ChEBI" id="CHEBI:16708"/>
        <dbReference type="ChEBI" id="CHEBI:78346"/>
        <dbReference type="ChEBI" id="CHEBI:456215"/>
        <dbReference type="EC" id="3.2.2.4"/>
    </reaction>
</comment>
<dbReference type="Gene3D" id="3.40.50.450">
    <property type="match status" value="1"/>
</dbReference>
<dbReference type="InterPro" id="IPR005269">
    <property type="entry name" value="LOG"/>
</dbReference>
<dbReference type="EMBL" id="CP039865">
    <property type="protein sequence ID" value="QCK84609.1"/>
    <property type="molecule type" value="Genomic_DNA"/>
</dbReference>
<dbReference type="GO" id="GO:0008714">
    <property type="term" value="F:AMP nucleosidase activity"/>
    <property type="evidence" value="ECO:0007669"/>
    <property type="project" value="UniProtKB-EC"/>
</dbReference>
<name>A0A4D7QFN3_9HYPH</name>
<evidence type="ECO:0000313" key="3">
    <source>
        <dbReference type="EMBL" id="QCK84609.1"/>
    </source>
</evidence>
<sequence length="257" mass="28123">MPDTSRPNAAQVASPSYRLPALDQDFLLDDAQRGVRFLLEYEKAEQTLRRWGVRSTIVVFGSARVRDNGNPQHAAWYAAAREFGRLASVNGGALTIDRGIRENVIATGGGPGLMEAANRGATDAGAPSIGFNIRLPHEQEPNAYSTPELTFQFHYFAMRKMHLAMRANALVVFPGGFGTFDELFEIVTLRQTGKTPHIPILLFDERYWRSVIHFEALVEAGMIAAADLDLITFVDTPEAAWNAIAAASPPARLPATA</sequence>
<accession>A0A4D7QFN3</accession>
<dbReference type="EC" id="3.2.2.n1" evidence="2"/>
<keyword evidence="2" id="KW-0203">Cytokinin biosynthesis</keyword>
<dbReference type="Proteomes" id="UP000298588">
    <property type="component" value="Chromosome"/>
</dbReference>
<dbReference type="PANTHER" id="PTHR43393">
    <property type="entry name" value="CYTOKININ RIBOSIDE 5'-MONOPHOSPHATE PHOSPHORIBOHYDROLASE"/>
    <property type="match status" value="1"/>
</dbReference>
<evidence type="ECO:0000256" key="2">
    <source>
        <dbReference type="RuleBase" id="RU363015"/>
    </source>
</evidence>
<proteinExistence type="inferred from homology"/>
<dbReference type="Pfam" id="PF03641">
    <property type="entry name" value="Lysine_decarbox"/>
    <property type="match status" value="1"/>
</dbReference>
<dbReference type="OrthoDB" id="9801098at2"/>
<dbReference type="RefSeq" id="WP_137097944.1">
    <property type="nucleotide sequence ID" value="NZ_CP039865.1"/>
</dbReference>
<dbReference type="KEGG" id="paqt:E8L99_01810"/>
<dbReference type="InterPro" id="IPR052341">
    <property type="entry name" value="LOG_family_nucleotidases"/>
</dbReference>
<gene>
    <name evidence="3" type="ORF">E8L99_01810</name>
</gene>
<dbReference type="GO" id="GO:0005829">
    <property type="term" value="C:cytosol"/>
    <property type="evidence" value="ECO:0007669"/>
    <property type="project" value="TreeGrafter"/>
</dbReference>
<dbReference type="PANTHER" id="PTHR43393:SF3">
    <property type="entry name" value="LYSINE DECARBOXYLASE-LIKE PROTEIN"/>
    <property type="match status" value="1"/>
</dbReference>
<keyword evidence="2" id="KW-0378">Hydrolase</keyword>
<organism evidence="3 4">
    <name type="scientific">Phreatobacter aquaticus</name>
    <dbReference type="NCBI Taxonomy" id="2570229"/>
    <lineage>
        <taxon>Bacteria</taxon>
        <taxon>Pseudomonadati</taxon>
        <taxon>Pseudomonadota</taxon>
        <taxon>Alphaproteobacteria</taxon>
        <taxon>Hyphomicrobiales</taxon>
        <taxon>Phreatobacteraceae</taxon>
        <taxon>Phreatobacter</taxon>
    </lineage>
</organism>
<dbReference type="InterPro" id="IPR031100">
    <property type="entry name" value="LOG_fam"/>
</dbReference>
<dbReference type="GO" id="GO:0009691">
    <property type="term" value="P:cytokinin biosynthetic process"/>
    <property type="evidence" value="ECO:0007669"/>
    <property type="project" value="UniProtKB-UniRule"/>
</dbReference>